<feature type="compositionally biased region" description="Basic and acidic residues" evidence="1">
    <location>
        <begin position="1"/>
        <end position="12"/>
    </location>
</feature>
<feature type="compositionally biased region" description="Basic and acidic residues" evidence="1">
    <location>
        <begin position="56"/>
        <end position="67"/>
    </location>
</feature>
<dbReference type="EMBL" id="SPHZ02000004">
    <property type="protein sequence ID" value="KAF0922321.1"/>
    <property type="molecule type" value="Genomic_DNA"/>
</dbReference>
<keyword evidence="3" id="KW-1185">Reference proteome</keyword>
<dbReference type="Proteomes" id="UP000479710">
    <property type="component" value="Unassembled WGS sequence"/>
</dbReference>
<proteinExistence type="predicted"/>
<name>A0A6G1ECC5_9ORYZ</name>
<evidence type="ECO:0000313" key="3">
    <source>
        <dbReference type="Proteomes" id="UP000479710"/>
    </source>
</evidence>
<feature type="region of interest" description="Disordered" evidence="1">
    <location>
        <begin position="56"/>
        <end position="75"/>
    </location>
</feature>
<comment type="caution">
    <text evidence="2">The sequence shown here is derived from an EMBL/GenBank/DDBJ whole genome shotgun (WGS) entry which is preliminary data.</text>
</comment>
<reference evidence="2 3" key="1">
    <citation type="submission" date="2019-11" db="EMBL/GenBank/DDBJ databases">
        <title>Whole genome sequence of Oryza granulata.</title>
        <authorList>
            <person name="Li W."/>
        </authorList>
    </citation>
    <scope>NUCLEOTIDE SEQUENCE [LARGE SCALE GENOMIC DNA]</scope>
    <source>
        <strain evidence="3">cv. Menghai</strain>
        <tissue evidence="2">Leaf</tissue>
    </source>
</reference>
<gene>
    <name evidence="2" type="ORF">E2562_031813</name>
</gene>
<evidence type="ECO:0000313" key="2">
    <source>
        <dbReference type="EMBL" id="KAF0922321.1"/>
    </source>
</evidence>
<organism evidence="2 3">
    <name type="scientific">Oryza meyeriana var. granulata</name>
    <dbReference type="NCBI Taxonomy" id="110450"/>
    <lineage>
        <taxon>Eukaryota</taxon>
        <taxon>Viridiplantae</taxon>
        <taxon>Streptophyta</taxon>
        <taxon>Embryophyta</taxon>
        <taxon>Tracheophyta</taxon>
        <taxon>Spermatophyta</taxon>
        <taxon>Magnoliopsida</taxon>
        <taxon>Liliopsida</taxon>
        <taxon>Poales</taxon>
        <taxon>Poaceae</taxon>
        <taxon>BOP clade</taxon>
        <taxon>Oryzoideae</taxon>
        <taxon>Oryzeae</taxon>
        <taxon>Oryzinae</taxon>
        <taxon>Oryza</taxon>
        <taxon>Oryza meyeriana</taxon>
    </lineage>
</organism>
<feature type="region of interest" description="Disordered" evidence="1">
    <location>
        <begin position="1"/>
        <end position="49"/>
    </location>
</feature>
<accession>A0A6G1ECC5</accession>
<protein>
    <submittedName>
        <fullName evidence="2">Uncharacterized protein</fullName>
    </submittedName>
</protein>
<dbReference type="AlphaFoldDB" id="A0A6G1ECC5"/>
<sequence>MAHPAAVEEKGPSRSSGSRLGKGRERRWWPSVSAPTSSLATQGCGHRHQIRYRDDVESGVGEGKKMSMADSWVLR</sequence>
<evidence type="ECO:0000256" key="1">
    <source>
        <dbReference type="SAM" id="MobiDB-lite"/>
    </source>
</evidence>